<dbReference type="Pfam" id="PF10604">
    <property type="entry name" value="Polyketide_cyc2"/>
    <property type="match status" value="1"/>
</dbReference>
<evidence type="ECO:0000313" key="3">
    <source>
        <dbReference type="Proteomes" id="UP000823736"/>
    </source>
</evidence>
<protein>
    <submittedName>
        <fullName evidence="2">Carbon monoxide dehydrogenase subunit G</fullName>
    </submittedName>
</protein>
<evidence type="ECO:0000256" key="1">
    <source>
        <dbReference type="SAM" id="MobiDB-lite"/>
    </source>
</evidence>
<dbReference type="Proteomes" id="UP000823736">
    <property type="component" value="Unassembled WGS sequence"/>
</dbReference>
<comment type="caution">
    <text evidence="2">The sequence shown here is derived from an EMBL/GenBank/DDBJ whole genome shotgun (WGS) entry which is preliminary data.</text>
</comment>
<reference evidence="2" key="1">
    <citation type="submission" date="2021-03" db="EMBL/GenBank/DDBJ databases">
        <title>Genomic Encyclopedia of Type Strains, Phase IV (KMG-IV): sequencing the most valuable type-strain genomes for metagenomic binning, comparative biology and taxonomic classification.</title>
        <authorList>
            <person name="Goeker M."/>
        </authorList>
    </citation>
    <scope>NUCLEOTIDE SEQUENCE</scope>
    <source>
        <strain evidence="2">DSM 26232</strain>
    </source>
</reference>
<dbReference type="RefSeq" id="WP_209492526.1">
    <property type="nucleotide sequence ID" value="NZ_JAGGLC010000006.1"/>
</dbReference>
<dbReference type="InterPro" id="IPR019587">
    <property type="entry name" value="Polyketide_cyclase/dehydratase"/>
</dbReference>
<accession>A0A8T4H4Z1</accession>
<dbReference type="SUPFAM" id="SSF55961">
    <property type="entry name" value="Bet v1-like"/>
    <property type="match status" value="1"/>
</dbReference>
<dbReference type="InterPro" id="IPR023393">
    <property type="entry name" value="START-like_dom_sf"/>
</dbReference>
<dbReference type="Gene3D" id="3.30.530.20">
    <property type="match status" value="1"/>
</dbReference>
<proteinExistence type="predicted"/>
<keyword evidence="3" id="KW-1185">Reference proteome</keyword>
<dbReference type="OrthoDB" id="303611at2157"/>
<feature type="region of interest" description="Disordered" evidence="1">
    <location>
        <begin position="31"/>
        <end position="59"/>
    </location>
</feature>
<dbReference type="EMBL" id="JAGGLC010000006">
    <property type="protein sequence ID" value="MBP1988188.1"/>
    <property type="molecule type" value="Genomic_DNA"/>
</dbReference>
<organism evidence="2 3">
    <name type="scientific">Halolamina salifodinae</name>
    <dbReference type="NCBI Taxonomy" id="1202767"/>
    <lineage>
        <taxon>Archaea</taxon>
        <taxon>Methanobacteriati</taxon>
        <taxon>Methanobacteriota</taxon>
        <taxon>Stenosarchaea group</taxon>
        <taxon>Halobacteria</taxon>
        <taxon>Halobacteriales</taxon>
        <taxon>Haloferacaceae</taxon>
    </lineage>
</organism>
<feature type="region of interest" description="Disordered" evidence="1">
    <location>
        <begin position="1"/>
        <end position="20"/>
    </location>
</feature>
<sequence>METVSVSREITAPPDAVRERMQDVGPFMRAAGFDEVEVDREGQSPSGSRPQAGDGDQIGLTNGVGIATIELSLELVEDPDAALAYRQVEGIFEEMVTRYTVEPTGSGTQVTAETEFAIDVALVGKLMDATVIKRQRRKELEQQFDWLAAELGDQTE</sequence>
<gene>
    <name evidence="2" type="ORF">J2753_002700</name>
</gene>
<evidence type="ECO:0000313" key="2">
    <source>
        <dbReference type="EMBL" id="MBP1988188.1"/>
    </source>
</evidence>
<dbReference type="AlphaFoldDB" id="A0A8T4H4Z1"/>
<name>A0A8T4H4Z1_9EURY</name>